<dbReference type="PANTHER" id="PTHR35004">
    <property type="entry name" value="TRANSPOSASE RV3428C-RELATED"/>
    <property type="match status" value="1"/>
</dbReference>
<dbReference type="OrthoDB" id="525881at2"/>
<dbReference type="NCBIfam" id="NF033546">
    <property type="entry name" value="transpos_IS21"/>
    <property type="match status" value="1"/>
</dbReference>
<protein>
    <submittedName>
        <fullName evidence="3">Integrase core domain-containing protein</fullName>
    </submittedName>
</protein>
<dbReference type="SUPFAM" id="SSF53098">
    <property type="entry name" value="Ribonuclease H-like"/>
    <property type="match status" value="1"/>
</dbReference>
<accession>A0A1M7S3W2</accession>
<dbReference type="RefSeq" id="WP_072746054.1">
    <property type="nucleotide sequence ID" value="NZ_FOHL01000002.1"/>
</dbReference>
<sequence>MPGKPVTDQQVRLYMTDRLQHSQRVAAARAGFSERTARRIEADPRLPSQHKAARSRTVPDPLAAVWEPVLLPILKRDPAVQAVTLMRRLQLTHPEAFPDDRVRRTLERRVRDWRALHGPERDVIFRQTPEPGRMALSDFTDASALGVTIGGQPLEHRLYHFVLACSSWEHVAVVLGGESFTALAENLQNALWTLGGAPHEHRTDSLSAAYRNLDAAAAEDVTRRYEAFCAHYGMLASRNNRGEAHENGSVEAHNNHLKVALDQALILRSSRDFADLASWRRFVDELVARRNRRREAALRIEMAALKPLPARRTTDFTEVIARVTKTGGFLVHQVFYSAPSQLIGQRLRVHVYDDRIEAFLGATHVVTHPRRRGREDGLRVHCVNYRHVIHALRRKPQALAGSVYRDGLFPRSEYAEAWTALSAALPRRDACRRMVDLLCLAHDEGCEAELALVIADSLRQGELPEAHRLKERLEPPKRALPEDTPVALTELASFDALLEGRA</sequence>
<dbReference type="Proteomes" id="UP000184066">
    <property type="component" value="Unassembled WGS sequence"/>
</dbReference>
<organism evidence="3 4">
    <name type="scientific">Oceanicella actignis</name>
    <dbReference type="NCBI Taxonomy" id="1189325"/>
    <lineage>
        <taxon>Bacteria</taxon>
        <taxon>Pseudomonadati</taxon>
        <taxon>Pseudomonadota</taxon>
        <taxon>Alphaproteobacteria</taxon>
        <taxon>Rhodobacterales</taxon>
        <taxon>Paracoccaceae</taxon>
        <taxon>Oceanicella</taxon>
    </lineage>
</organism>
<dbReference type="GO" id="GO:0003676">
    <property type="term" value="F:nucleic acid binding"/>
    <property type="evidence" value="ECO:0007669"/>
    <property type="project" value="InterPro"/>
</dbReference>
<name>A0A1M7S3W2_9RHOB</name>
<dbReference type="PANTHER" id="PTHR35004:SF7">
    <property type="entry name" value="INTEGRASE PROTEIN"/>
    <property type="match status" value="1"/>
</dbReference>
<reference evidence="3 4" key="1">
    <citation type="submission" date="2016-12" db="EMBL/GenBank/DDBJ databases">
        <authorList>
            <person name="Song W.-J."/>
            <person name="Kurnit D.M."/>
        </authorList>
    </citation>
    <scope>NUCLEOTIDE SEQUENCE [LARGE SCALE GENOMIC DNA]</scope>
    <source>
        <strain evidence="3 4">CGMCC 1.10808</strain>
    </source>
</reference>
<dbReference type="Pfam" id="PF22483">
    <property type="entry name" value="Mu-transpos_C_2"/>
    <property type="match status" value="1"/>
</dbReference>
<dbReference type="InterPro" id="IPR036397">
    <property type="entry name" value="RNaseH_sf"/>
</dbReference>
<dbReference type="InterPro" id="IPR054353">
    <property type="entry name" value="IstA-like_C"/>
</dbReference>
<proteinExistence type="inferred from homology"/>
<evidence type="ECO:0000313" key="4">
    <source>
        <dbReference type="Proteomes" id="UP000184066"/>
    </source>
</evidence>
<dbReference type="PROSITE" id="PS50994">
    <property type="entry name" value="INTEGRASE"/>
    <property type="match status" value="1"/>
</dbReference>
<evidence type="ECO:0000259" key="2">
    <source>
        <dbReference type="PROSITE" id="PS50994"/>
    </source>
</evidence>
<dbReference type="InterPro" id="IPR012337">
    <property type="entry name" value="RNaseH-like_sf"/>
</dbReference>
<comment type="similarity">
    <text evidence="1">Belongs to the transposase IS21/IS408/IS1162 family.</text>
</comment>
<dbReference type="AlphaFoldDB" id="A0A1M7S3W2"/>
<keyword evidence="4" id="KW-1185">Reference proteome</keyword>
<evidence type="ECO:0000313" key="3">
    <source>
        <dbReference type="EMBL" id="SHN52982.1"/>
    </source>
</evidence>
<feature type="domain" description="Integrase catalytic" evidence="2">
    <location>
        <begin position="127"/>
        <end position="315"/>
    </location>
</feature>
<dbReference type="InterPro" id="IPR001584">
    <property type="entry name" value="Integrase_cat-core"/>
</dbReference>
<evidence type="ECO:0000256" key="1">
    <source>
        <dbReference type="ARBA" id="ARBA00009277"/>
    </source>
</evidence>
<gene>
    <name evidence="3" type="ORF">SAMN05216200_101516</name>
</gene>
<dbReference type="EMBL" id="FRDL01000001">
    <property type="protein sequence ID" value="SHN52982.1"/>
    <property type="molecule type" value="Genomic_DNA"/>
</dbReference>
<dbReference type="GO" id="GO:0015074">
    <property type="term" value="P:DNA integration"/>
    <property type="evidence" value="ECO:0007669"/>
    <property type="project" value="InterPro"/>
</dbReference>
<dbReference type="Gene3D" id="3.30.420.10">
    <property type="entry name" value="Ribonuclease H-like superfamily/Ribonuclease H"/>
    <property type="match status" value="1"/>
</dbReference>
<dbReference type="STRING" id="1189325.SAMN04488119_1022"/>